<reference evidence="1" key="1">
    <citation type="submission" date="2020-11" db="EMBL/GenBank/DDBJ databases">
        <authorList>
            <person name="Tran Van P."/>
        </authorList>
    </citation>
    <scope>NUCLEOTIDE SEQUENCE</scope>
</reference>
<proteinExistence type="predicted"/>
<dbReference type="Gene3D" id="3.40.50.300">
    <property type="entry name" value="P-loop containing nucleotide triphosphate hydrolases"/>
    <property type="match status" value="1"/>
</dbReference>
<dbReference type="AlphaFoldDB" id="A0A7R8WYW8"/>
<dbReference type="EMBL" id="OB691862">
    <property type="protein sequence ID" value="CAD7237778.1"/>
    <property type="molecule type" value="Genomic_DNA"/>
</dbReference>
<name>A0A7R8WYW8_9CRUS</name>
<protein>
    <submittedName>
        <fullName evidence="1">Uncharacterized protein</fullName>
    </submittedName>
</protein>
<dbReference type="Pfam" id="PF03976">
    <property type="entry name" value="PPK2"/>
    <property type="match status" value="1"/>
</dbReference>
<dbReference type="SUPFAM" id="SSF52540">
    <property type="entry name" value="P-loop containing nucleoside triphosphate hydrolases"/>
    <property type="match status" value="1"/>
</dbReference>
<gene>
    <name evidence="1" type="ORF">CTOB1V02_LOCUS15593</name>
</gene>
<dbReference type="OrthoDB" id="10064172at2759"/>
<dbReference type="PANTHER" id="PTHR34383">
    <property type="entry name" value="POLYPHOSPHATE:AMP PHOSPHOTRANSFERASE-RELATED"/>
    <property type="match status" value="1"/>
</dbReference>
<dbReference type="InterPro" id="IPR022488">
    <property type="entry name" value="PPK2-related"/>
</dbReference>
<organism evidence="1">
    <name type="scientific">Cyprideis torosa</name>
    <dbReference type="NCBI Taxonomy" id="163714"/>
    <lineage>
        <taxon>Eukaryota</taxon>
        <taxon>Metazoa</taxon>
        <taxon>Ecdysozoa</taxon>
        <taxon>Arthropoda</taxon>
        <taxon>Crustacea</taxon>
        <taxon>Oligostraca</taxon>
        <taxon>Ostracoda</taxon>
        <taxon>Podocopa</taxon>
        <taxon>Podocopida</taxon>
        <taxon>Cytherocopina</taxon>
        <taxon>Cytheroidea</taxon>
        <taxon>Cytherideidae</taxon>
        <taxon>Cyprideis</taxon>
    </lineage>
</organism>
<dbReference type="InterPro" id="IPR027417">
    <property type="entry name" value="P-loop_NTPase"/>
</dbReference>
<sequence>ARNGTVIVKFWLNVSKEEQKNRFLARLNTPEKHWKFNPGDIDERQHWDQYQTAYEHVLSATSREHAPWYAIPADSKPWMRLQVAKIIRDTLKSLPLHYPEPDAQDVALFDDLRQQLNAE</sequence>
<feature type="non-terminal residue" evidence="1">
    <location>
        <position position="1"/>
    </location>
</feature>
<evidence type="ECO:0000313" key="1">
    <source>
        <dbReference type="EMBL" id="CAD7237778.1"/>
    </source>
</evidence>
<dbReference type="PANTHER" id="PTHR34383:SF3">
    <property type="entry name" value="POLYPHOSPHATE:AMP PHOSPHOTRANSFERASE"/>
    <property type="match status" value="1"/>
</dbReference>
<accession>A0A7R8WYW8</accession>